<dbReference type="Proteomes" id="UP001499852">
    <property type="component" value="Unassembled WGS sequence"/>
</dbReference>
<dbReference type="EMBL" id="BAABIA010000002">
    <property type="protein sequence ID" value="GAA5137167.1"/>
    <property type="molecule type" value="Genomic_DNA"/>
</dbReference>
<feature type="domain" description="Fatty acid desaturase" evidence="2">
    <location>
        <begin position="62"/>
        <end position="304"/>
    </location>
</feature>
<sequence length="343" mass="39039">MSIGQAAADSFIRGSVSRSGPELILATKPYAVDSTARSWWYILSTTVLLAAAVAGTLLAPHPLLKLGASVLSGLLLLRMFVIYHDQQHHAILPKSKAAEGFMWVFGILSLSPSSIWRASHNHHHNHNSKIKGSHIGSFPIMTREHFEKARKPARWLYLFMRHPLTILFGYLTVFLHGMCLRPFAMKPREHWDCFISLLVHACIAGFLIRFAGWQAWLLTQILPHFIASAIGSYFFYAQHNFPDVAFYDKSGWTYDRAALESSSYLKMGPVMAWFSANIGYHHIHHLNARIPFYRLPEVLQAIPELRNPKVTTLNPLEIYRCLRLKVWDVKQQKMVALNDPELG</sequence>
<feature type="transmembrane region" description="Helical" evidence="1">
    <location>
        <begin position="38"/>
        <end position="57"/>
    </location>
</feature>
<dbReference type="RefSeq" id="WP_345735604.1">
    <property type="nucleotide sequence ID" value="NZ_BAABIA010000002.1"/>
</dbReference>
<accession>A0ABP9NYJ7</accession>
<keyword evidence="4" id="KW-1185">Reference proteome</keyword>
<feature type="transmembrane region" description="Helical" evidence="1">
    <location>
        <begin position="155"/>
        <end position="179"/>
    </location>
</feature>
<evidence type="ECO:0000313" key="4">
    <source>
        <dbReference type="Proteomes" id="UP001499852"/>
    </source>
</evidence>
<name>A0ABP9NYJ7_9BACT</name>
<feature type="transmembrane region" description="Helical" evidence="1">
    <location>
        <begin position="191"/>
        <end position="211"/>
    </location>
</feature>
<dbReference type="Pfam" id="PF00487">
    <property type="entry name" value="FA_desaturase"/>
    <property type="match status" value="1"/>
</dbReference>
<proteinExistence type="predicted"/>
<dbReference type="PANTHER" id="PTHR32100">
    <property type="entry name" value="OMEGA-6 FATTY ACID DESATURASE, CHLOROPLASTIC"/>
    <property type="match status" value="1"/>
</dbReference>
<evidence type="ECO:0000259" key="2">
    <source>
        <dbReference type="Pfam" id="PF00487"/>
    </source>
</evidence>
<protein>
    <submittedName>
        <fullName evidence="3">Fatty acid desaturase</fullName>
    </submittedName>
</protein>
<gene>
    <name evidence="3" type="ORF">GCM10023213_13520</name>
</gene>
<organism evidence="3 4">
    <name type="scientific">Prosthecobacter algae</name>
    <dbReference type="NCBI Taxonomy" id="1144682"/>
    <lineage>
        <taxon>Bacteria</taxon>
        <taxon>Pseudomonadati</taxon>
        <taxon>Verrucomicrobiota</taxon>
        <taxon>Verrucomicrobiia</taxon>
        <taxon>Verrucomicrobiales</taxon>
        <taxon>Verrucomicrobiaceae</taxon>
        <taxon>Prosthecobacter</taxon>
    </lineage>
</organism>
<keyword evidence="1" id="KW-0812">Transmembrane</keyword>
<keyword evidence="1" id="KW-0472">Membrane</keyword>
<keyword evidence="1" id="KW-1133">Transmembrane helix</keyword>
<reference evidence="4" key="1">
    <citation type="journal article" date="2019" name="Int. J. Syst. Evol. Microbiol.">
        <title>The Global Catalogue of Microorganisms (GCM) 10K type strain sequencing project: providing services to taxonomists for standard genome sequencing and annotation.</title>
        <authorList>
            <consortium name="The Broad Institute Genomics Platform"/>
            <consortium name="The Broad Institute Genome Sequencing Center for Infectious Disease"/>
            <person name="Wu L."/>
            <person name="Ma J."/>
        </authorList>
    </citation>
    <scope>NUCLEOTIDE SEQUENCE [LARGE SCALE GENOMIC DNA]</scope>
    <source>
        <strain evidence="4">JCM 18053</strain>
    </source>
</reference>
<evidence type="ECO:0000313" key="3">
    <source>
        <dbReference type="EMBL" id="GAA5137167.1"/>
    </source>
</evidence>
<feature type="transmembrane region" description="Helical" evidence="1">
    <location>
        <begin position="217"/>
        <end position="236"/>
    </location>
</feature>
<comment type="caution">
    <text evidence="3">The sequence shown here is derived from an EMBL/GenBank/DDBJ whole genome shotgun (WGS) entry which is preliminary data.</text>
</comment>
<dbReference type="InterPro" id="IPR012171">
    <property type="entry name" value="Fatty_acid_desaturase"/>
</dbReference>
<dbReference type="InterPro" id="IPR005804">
    <property type="entry name" value="FA_desaturase_dom"/>
</dbReference>
<evidence type="ECO:0000256" key="1">
    <source>
        <dbReference type="SAM" id="Phobius"/>
    </source>
</evidence>